<reference evidence="2" key="1">
    <citation type="submission" date="2017-02" db="EMBL/GenBank/DDBJ databases">
        <authorList>
            <person name="Rodrigo-Torres L."/>
            <person name="Arahal R.D."/>
            <person name="Lucena T."/>
        </authorList>
    </citation>
    <scope>NUCLEOTIDE SEQUENCE [LARGE SCALE GENOMIC DNA]</scope>
    <source>
        <strain evidence="2">CECT 7878</strain>
    </source>
</reference>
<dbReference type="Proteomes" id="UP000188276">
    <property type="component" value="Unassembled WGS sequence"/>
</dbReference>
<accession>A0A1R4LLS4</accession>
<evidence type="ECO:0000313" key="2">
    <source>
        <dbReference type="Proteomes" id="UP000188276"/>
    </source>
</evidence>
<keyword evidence="2" id="KW-1185">Reference proteome</keyword>
<protein>
    <submittedName>
        <fullName evidence="1">Uncharacterized protein</fullName>
    </submittedName>
</protein>
<dbReference type="AlphaFoldDB" id="A0A1R4LLS4"/>
<gene>
    <name evidence="1" type="ORF">VR7878_02372</name>
</gene>
<proteinExistence type="predicted"/>
<dbReference type="EMBL" id="FULE01000031">
    <property type="protein sequence ID" value="SJN57546.1"/>
    <property type="molecule type" value="Genomic_DNA"/>
</dbReference>
<organism evidence="1 2">
    <name type="scientific">Vibrio ruber (strain DSM 16370 / JCM 11486 / BCRC 17186 / CECT 7878 / LMG 23124 / VR1)</name>
    <dbReference type="NCBI Taxonomy" id="1123498"/>
    <lineage>
        <taxon>Bacteria</taxon>
        <taxon>Pseudomonadati</taxon>
        <taxon>Pseudomonadota</taxon>
        <taxon>Gammaproteobacteria</taxon>
        <taxon>Vibrionales</taxon>
        <taxon>Vibrionaceae</taxon>
        <taxon>Vibrio</taxon>
    </lineage>
</organism>
<name>A0A1R4LLS4_VIBR1</name>
<sequence>MLLNNHDLSRKHRACLRCGYGHGYAYGDEMNTHPLDECSQSLLGQV</sequence>
<evidence type="ECO:0000313" key="1">
    <source>
        <dbReference type="EMBL" id="SJN57546.1"/>
    </source>
</evidence>